<dbReference type="Pfam" id="PF00071">
    <property type="entry name" value="Ras"/>
    <property type="match status" value="1"/>
</dbReference>
<comment type="caution">
    <text evidence="2">The sequence shown here is derived from an EMBL/GenBank/DDBJ whole genome shotgun (WGS) entry which is preliminary data.</text>
</comment>
<evidence type="ECO:0000256" key="1">
    <source>
        <dbReference type="ARBA" id="ARBA00022741"/>
    </source>
</evidence>
<evidence type="ECO:0000313" key="5">
    <source>
        <dbReference type="Proteomes" id="UP001150062"/>
    </source>
</evidence>
<keyword evidence="1" id="KW-0547">Nucleotide-binding</keyword>
<dbReference type="Proteomes" id="UP001146793">
    <property type="component" value="Unassembled WGS sequence"/>
</dbReference>
<proteinExistence type="predicted"/>
<name>A0AAV7Z4J8_9EUKA</name>
<dbReference type="SMART" id="SM00173">
    <property type="entry name" value="RAS"/>
    <property type="match status" value="1"/>
</dbReference>
<gene>
    <name evidence="2" type="ORF">M0812_18788</name>
    <name evidence="3" type="ORF">M0813_01639</name>
</gene>
<dbReference type="PROSITE" id="PS51417">
    <property type="entry name" value="ARF"/>
    <property type="match status" value="1"/>
</dbReference>
<organism evidence="2 4">
    <name type="scientific">Anaeramoeba flamelloides</name>
    <dbReference type="NCBI Taxonomy" id="1746091"/>
    <lineage>
        <taxon>Eukaryota</taxon>
        <taxon>Metamonada</taxon>
        <taxon>Anaeramoebidae</taxon>
        <taxon>Anaeramoeba</taxon>
    </lineage>
</organism>
<dbReference type="Gene3D" id="3.40.50.300">
    <property type="entry name" value="P-loop containing nucleotide triphosphate hydrolases"/>
    <property type="match status" value="1"/>
</dbReference>
<dbReference type="NCBIfam" id="TIGR00231">
    <property type="entry name" value="small_GTP"/>
    <property type="match status" value="1"/>
</dbReference>
<dbReference type="GO" id="GO:0005525">
    <property type="term" value="F:GTP binding"/>
    <property type="evidence" value="ECO:0007669"/>
    <property type="project" value="InterPro"/>
</dbReference>
<dbReference type="FunFam" id="3.40.50.300:FF:000823">
    <property type="entry name" value="Small GTPase RAB, putative"/>
    <property type="match status" value="1"/>
</dbReference>
<dbReference type="InterPro" id="IPR027417">
    <property type="entry name" value="P-loop_NTPase"/>
</dbReference>
<evidence type="ECO:0000313" key="2">
    <source>
        <dbReference type="EMBL" id="KAJ3436723.1"/>
    </source>
</evidence>
<dbReference type="EMBL" id="JANTQA010000036">
    <property type="protein sequence ID" value="KAJ3436723.1"/>
    <property type="molecule type" value="Genomic_DNA"/>
</dbReference>
<dbReference type="SUPFAM" id="SSF52540">
    <property type="entry name" value="P-loop containing nucleoside triphosphate hydrolases"/>
    <property type="match status" value="1"/>
</dbReference>
<evidence type="ECO:0000313" key="4">
    <source>
        <dbReference type="Proteomes" id="UP001146793"/>
    </source>
</evidence>
<dbReference type="PROSITE" id="PS51419">
    <property type="entry name" value="RAB"/>
    <property type="match status" value="1"/>
</dbReference>
<accession>A0AAV7Z4J8</accession>
<reference evidence="2" key="2">
    <citation type="submission" date="2022-08" db="EMBL/GenBank/DDBJ databases">
        <title>Novel sulphate-reducing endosymbionts in the free-living metamonad Anaeramoeba.</title>
        <authorList>
            <person name="Jerlstrom-Hultqvist J."/>
            <person name="Cepicka I."/>
            <person name="Gallot-Lavallee L."/>
            <person name="Salas-Leiva D."/>
            <person name="Curtis B.A."/>
            <person name="Zahonova K."/>
            <person name="Pipaliya S."/>
            <person name="Dacks J."/>
            <person name="Roger A.J."/>
        </authorList>
    </citation>
    <scope>NUCLEOTIDE SEQUENCE</scope>
    <source>
        <strain evidence="2">Busselton2</strain>
    </source>
</reference>
<dbReference type="PANTHER" id="PTHR47978">
    <property type="match status" value="1"/>
</dbReference>
<dbReference type="SMART" id="SM00176">
    <property type="entry name" value="RAN"/>
    <property type="match status" value="1"/>
</dbReference>
<reference evidence="3" key="1">
    <citation type="submission" date="2022-08" db="EMBL/GenBank/DDBJ databases">
        <title>Novel sulfate-reducing endosymbionts in the free-living metamonad Anaeramoeba.</title>
        <authorList>
            <person name="Jerlstrom-Hultqvist J."/>
            <person name="Cepicka I."/>
            <person name="Gallot-Lavallee L."/>
            <person name="Salas-Leiva D."/>
            <person name="Curtis B.A."/>
            <person name="Zahonova K."/>
            <person name="Pipaliya S."/>
            <person name="Dacks J."/>
            <person name="Roger A.J."/>
        </authorList>
    </citation>
    <scope>NUCLEOTIDE SEQUENCE</scope>
    <source>
        <strain evidence="3">Schooner1</strain>
    </source>
</reference>
<dbReference type="Proteomes" id="UP001150062">
    <property type="component" value="Unassembled WGS sequence"/>
</dbReference>
<dbReference type="PROSITE" id="PS51420">
    <property type="entry name" value="RHO"/>
    <property type="match status" value="1"/>
</dbReference>
<dbReference type="InterPro" id="IPR005225">
    <property type="entry name" value="Small_GTP-bd"/>
</dbReference>
<dbReference type="SMART" id="SM00175">
    <property type="entry name" value="RAB"/>
    <property type="match status" value="1"/>
</dbReference>
<dbReference type="EMBL" id="JAOAOG010000054">
    <property type="protein sequence ID" value="KAJ6251868.1"/>
    <property type="molecule type" value="Genomic_DNA"/>
</dbReference>
<dbReference type="SMART" id="SM00174">
    <property type="entry name" value="RHO"/>
    <property type="match status" value="1"/>
</dbReference>
<dbReference type="GO" id="GO:0003924">
    <property type="term" value="F:GTPase activity"/>
    <property type="evidence" value="ECO:0007669"/>
    <property type="project" value="InterPro"/>
</dbReference>
<sequence length="208" mass="24040">MNENLINHKIVFLGESAVGKSSLVIRFVQDKFSLSQEPTVGAAFLTKKLKVDDLNYKLQIWDTAGQERYHSLAPMYYRGAAAAFVVYDITSMDSFERAKKWIEELKKICGEEIKIALLANKMDLDENQRVSKDIALEFATEKNLQLFETSAKTGLNVRKVFEETIKILPKTNTNFRENYEDYSDSEEEINIRFDNDKKKRKQQNSNCC</sequence>
<dbReference type="InterPro" id="IPR001806">
    <property type="entry name" value="Small_GTPase"/>
</dbReference>
<keyword evidence="5" id="KW-1185">Reference proteome</keyword>
<protein>
    <submittedName>
        <fullName evidence="2">Ras-related protein rab-5c</fullName>
    </submittedName>
</protein>
<evidence type="ECO:0000313" key="3">
    <source>
        <dbReference type="EMBL" id="KAJ6251868.1"/>
    </source>
</evidence>
<dbReference type="AlphaFoldDB" id="A0AAV7Z4J8"/>
<dbReference type="CDD" id="cd01860">
    <property type="entry name" value="Rab5_related"/>
    <property type="match status" value="1"/>
</dbReference>
<dbReference type="PROSITE" id="PS51421">
    <property type="entry name" value="RAS"/>
    <property type="match status" value="1"/>
</dbReference>
<dbReference type="PRINTS" id="PR00449">
    <property type="entry name" value="RASTRNSFRMNG"/>
</dbReference>